<protein>
    <recommendedName>
        <fullName evidence="3">Endonuclease/exonuclease/phosphatase domain-containing protein</fullName>
    </recommendedName>
</protein>
<proteinExistence type="predicted"/>
<dbReference type="SUPFAM" id="SSF56219">
    <property type="entry name" value="DNase I-like"/>
    <property type="match status" value="1"/>
</dbReference>
<evidence type="ECO:0008006" key="3">
    <source>
        <dbReference type="Google" id="ProtNLM"/>
    </source>
</evidence>
<dbReference type="Proteomes" id="UP000265140">
    <property type="component" value="Chromosome 13"/>
</dbReference>
<dbReference type="InterPro" id="IPR036691">
    <property type="entry name" value="Endo/exonu/phosph_ase_sf"/>
</dbReference>
<name>A0A6Q2YSP9_ESOLU</name>
<organism evidence="1 2">
    <name type="scientific">Esox lucius</name>
    <name type="common">Northern pike</name>
    <dbReference type="NCBI Taxonomy" id="8010"/>
    <lineage>
        <taxon>Eukaryota</taxon>
        <taxon>Metazoa</taxon>
        <taxon>Chordata</taxon>
        <taxon>Craniata</taxon>
        <taxon>Vertebrata</taxon>
        <taxon>Euteleostomi</taxon>
        <taxon>Actinopterygii</taxon>
        <taxon>Neopterygii</taxon>
        <taxon>Teleostei</taxon>
        <taxon>Protacanthopterygii</taxon>
        <taxon>Esociformes</taxon>
        <taxon>Esocidae</taxon>
        <taxon>Esox</taxon>
    </lineage>
</organism>
<keyword evidence="2" id="KW-1185">Reference proteome</keyword>
<reference evidence="1" key="3">
    <citation type="submission" date="2025-09" db="UniProtKB">
        <authorList>
            <consortium name="Ensembl"/>
        </authorList>
    </citation>
    <scope>IDENTIFICATION</scope>
</reference>
<dbReference type="AlphaFoldDB" id="A0A6Q2YSP9"/>
<accession>A0A6Q2YSP9</accession>
<dbReference type="InParanoid" id="A0A6Q2YSP9"/>
<evidence type="ECO:0000313" key="2">
    <source>
        <dbReference type="Proteomes" id="UP000265140"/>
    </source>
</evidence>
<dbReference type="Gene3D" id="3.60.10.10">
    <property type="entry name" value="Endonuclease/exonuclease/phosphatase"/>
    <property type="match status" value="1"/>
</dbReference>
<reference evidence="1" key="1">
    <citation type="submission" date="2020-02" db="EMBL/GenBank/DDBJ databases">
        <title>Esox lucius (northern pike) genome, fEsoLuc1, primary haplotype.</title>
        <authorList>
            <person name="Myers G."/>
            <person name="Karagic N."/>
            <person name="Meyer A."/>
            <person name="Pippel M."/>
            <person name="Reichard M."/>
            <person name="Winkler S."/>
            <person name="Tracey A."/>
            <person name="Sims Y."/>
            <person name="Howe K."/>
            <person name="Rhie A."/>
            <person name="Formenti G."/>
            <person name="Durbin R."/>
            <person name="Fedrigo O."/>
            <person name="Jarvis E.D."/>
        </authorList>
    </citation>
    <scope>NUCLEOTIDE SEQUENCE [LARGE SCALE GENOMIC DNA]</scope>
</reference>
<dbReference type="Ensembl" id="ENSELUT00000044897.2">
    <property type="protein sequence ID" value="ENSELUP00000068462.1"/>
    <property type="gene ID" value="ENSELUG00000033193.2"/>
</dbReference>
<reference evidence="1" key="2">
    <citation type="submission" date="2025-08" db="UniProtKB">
        <authorList>
            <consortium name="Ensembl"/>
        </authorList>
    </citation>
    <scope>IDENTIFICATION</scope>
</reference>
<sequence>MWEIVPGRMIVLDFYFFGKKLRLINLYTPSCRNKKKVIFNKLRSFLCIGYSYIICGDFNTVTHPNDRISKVAFKLFADAKVLNAICVWCTANGVRQMLQQLAYKRCLLTFHVFWVDWRGMCI</sequence>
<evidence type="ECO:0000313" key="1">
    <source>
        <dbReference type="Ensembl" id="ENSELUP00000068462.1"/>
    </source>
</evidence>
<dbReference type="GeneTree" id="ENSGT01120000276826"/>
<dbReference type="OMA" id="CVWCTAN"/>